<evidence type="ECO:0000256" key="1">
    <source>
        <dbReference type="SAM" id="MobiDB-lite"/>
    </source>
</evidence>
<name>A0A9Q3BNI2_9BASI</name>
<dbReference type="EMBL" id="AVOT02001823">
    <property type="protein sequence ID" value="MBW0468290.1"/>
    <property type="molecule type" value="Genomic_DNA"/>
</dbReference>
<comment type="caution">
    <text evidence="2">The sequence shown here is derived from an EMBL/GenBank/DDBJ whole genome shotgun (WGS) entry which is preliminary data.</text>
</comment>
<protein>
    <submittedName>
        <fullName evidence="2">Uncharacterized protein</fullName>
    </submittedName>
</protein>
<keyword evidence="3" id="KW-1185">Reference proteome</keyword>
<accession>A0A9Q3BNI2</accession>
<proteinExistence type="predicted"/>
<sequence length="202" mass="23619">MEETIQSNQMDVDKEEVRQSPDLESLPHERHVWRIPEFPPFPKGLNHFQVEAIEIYQFQYKTWYRAPKDKEWEICPSLWQGAMSSYSHIKSFLGQEKTIEQCQKKKLVEEPKSFIYGPEERAGNDPSFGEERRSGINQIQKCPKTIPKDLRKNREVPRAIKAIGKDLTHNVTGSLSWSLQPWKVFSICSELLFNSKPKSRKG</sequence>
<evidence type="ECO:0000313" key="2">
    <source>
        <dbReference type="EMBL" id="MBW0468290.1"/>
    </source>
</evidence>
<evidence type="ECO:0000313" key="3">
    <source>
        <dbReference type="Proteomes" id="UP000765509"/>
    </source>
</evidence>
<dbReference type="AlphaFoldDB" id="A0A9Q3BNI2"/>
<feature type="compositionally biased region" description="Polar residues" evidence="1">
    <location>
        <begin position="1"/>
        <end position="10"/>
    </location>
</feature>
<gene>
    <name evidence="2" type="ORF">O181_008005</name>
</gene>
<feature type="region of interest" description="Disordered" evidence="1">
    <location>
        <begin position="1"/>
        <end position="23"/>
    </location>
</feature>
<feature type="compositionally biased region" description="Basic and acidic residues" evidence="1">
    <location>
        <begin position="11"/>
        <end position="23"/>
    </location>
</feature>
<reference evidence="2" key="1">
    <citation type="submission" date="2021-03" db="EMBL/GenBank/DDBJ databases">
        <title>Draft genome sequence of rust myrtle Austropuccinia psidii MF-1, a brazilian biotype.</title>
        <authorList>
            <person name="Quecine M.C."/>
            <person name="Pachon D.M.R."/>
            <person name="Bonatelli M.L."/>
            <person name="Correr F.H."/>
            <person name="Franceschini L.M."/>
            <person name="Leite T.F."/>
            <person name="Margarido G.R.A."/>
            <person name="Almeida C.A."/>
            <person name="Ferrarezi J.A."/>
            <person name="Labate C.A."/>
        </authorList>
    </citation>
    <scope>NUCLEOTIDE SEQUENCE</scope>
    <source>
        <strain evidence="2">MF-1</strain>
    </source>
</reference>
<organism evidence="2 3">
    <name type="scientific">Austropuccinia psidii MF-1</name>
    <dbReference type="NCBI Taxonomy" id="1389203"/>
    <lineage>
        <taxon>Eukaryota</taxon>
        <taxon>Fungi</taxon>
        <taxon>Dikarya</taxon>
        <taxon>Basidiomycota</taxon>
        <taxon>Pucciniomycotina</taxon>
        <taxon>Pucciniomycetes</taxon>
        <taxon>Pucciniales</taxon>
        <taxon>Sphaerophragmiaceae</taxon>
        <taxon>Austropuccinia</taxon>
    </lineage>
</organism>
<dbReference type="Proteomes" id="UP000765509">
    <property type="component" value="Unassembled WGS sequence"/>
</dbReference>